<keyword evidence="1" id="KW-0472">Membrane</keyword>
<name>A0A923MQF1_9BURK</name>
<dbReference type="PANTHER" id="PTHR30441">
    <property type="entry name" value="DUF748 DOMAIN-CONTAINING PROTEIN"/>
    <property type="match status" value="1"/>
</dbReference>
<dbReference type="GO" id="GO:0090313">
    <property type="term" value="P:regulation of protein targeting to membrane"/>
    <property type="evidence" value="ECO:0007669"/>
    <property type="project" value="TreeGrafter"/>
</dbReference>
<feature type="transmembrane region" description="Helical" evidence="1">
    <location>
        <begin position="12"/>
        <end position="32"/>
    </location>
</feature>
<evidence type="ECO:0000313" key="3">
    <source>
        <dbReference type="Proteomes" id="UP000608513"/>
    </source>
</evidence>
<comment type="caution">
    <text evidence="2">The sequence shown here is derived from an EMBL/GenBank/DDBJ whole genome shotgun (WGS) entry which is preliminary data.</text>
</comment>
<accession>A0A923MQF1</accession>
<dbReference type="GO" id="GO:0005886">
    <property type="term" value="C:plasma membrane"/>
    <property type="evidence" value="ECO:0007669"/>
    <property type="project" value="TreeGrafter"/>
</dbReference>
<organism evidence="2 3">
    <name type="scientific">Ramlibacter cellulosilyticus</name>
    <dbReference type="NCBI Taxonomy" id="2764187"/>
    <lineage>
        <taxon>Bacteria</taxon>
        <taxon>Pseudomonadati</taxon>
        <taxon>Pseudomonadota</taxon>
        <taxon>Betaproteobacteria</taxon>
        <taxon>Burkholderiales</taxon>
        <taxon>Comamonadaceae</taxon>
        <taxon>Ramlibacter</taxon>
    </lineage>
</organism>
<gene>
    <name evidence="2" type="ORF">H8N03_08510</name>
</gene>
<sequence length="1136" mass="121772">MGRYLSKMLRSRLLRIAAGLFALYLLAGFFLVDPLARKLLPWAGERMLASRLAAERVEFNPLTLELRVHGLVLAEPDGRLLAGFAQLYADVESAGLARWAWRIRSLQVDRPQVRVEVRRGGTLNWGALAARVRERMGPPSDAMARVLVDHLRMAEGDILYTDADRPGEPFQAAFAPLGLELEGLSTLPEDRGGYLLAAKLAEQGGTLRWKGDVALNPLQSHGELALEGARVDKVARALAGALDAEPAGTLDVALRYRFAMLRTSAKADVASLEVSGARAVVRGFTIAPRGGGDPLLQVGEARVEDASFDLLRREIRVGALKLDGGTLAAARDAHGQVDWRGLWTADARGNGDAPAPGAPWKLAVADIRLAGWKARWTDRTYATPLSAEVEGLALSAAVEGTLDGTASLVVAPLEVALGPVQLRSGGEPVVRMRQGAIKGAQLQLPAGTLRVAEVHLAGASASVERDRQERLNWTEILRKEGVVEQGPAGAPPDLRVALVRLEDLQLRFVDATPATPVTLDLQQGAIELRDVDLDFAHPLPVQARFAVQQGGRFEAKGSVVPAKASGQLDLRVTGFSLKPFAPYVNRFAKLDLQTGSIATAGKLSFAPAASGTALTYAGGFSLDDLSITEEDSGEAFLGWRKLSSGSLRVSLGPDRAHVGELVALQPFGKVIIFEDQSLNLQRIRRDAPVQPAAAAASASAPFPLVVERLRIVDANAEFADLSLTPRFGTRMQELGGVVTGLSTDPSAVAQLELDGKVDEYGSARIRGTLQPFHATAFTDVTLAFRNLEMTRLTPYSGKFAGRRITSGRLSVDLEYKIRQRQLAGTNKFVVNRLRLGEPVESPGAMKLPLDLAIALLEDSNGVIDLDLPVSGSLDDPQFSYGAIVWKAIVNVLTKIVTAPFRALGALLGGNAERFESAGFDPGSSVLLPPEQEKLKLLADALAKRPALTVRLEPGYDPDADRKALQDAAMRREAAAVAGVQLAPGEAPGPVDINHHKVQTWLEDRYAREAGKPAYEQLRASYRGKEAGAVTRVLESSFVERLGRRFGERDAGPPSALHAELLERLAREVAVTDAQLQELAQARARAMQEHVVRLGLDPARIAIGAPRTAAAREKLVATAVALDAARPPAAQPVSQQP</sequence>
<proteinExistence type="predicted"/>
<dbReference type="EMBL" id="JACORT010000002">
    <property type="protein sequence ID" value="MBC5782986.1"/>
    <property type="molecule type" value="Genomic_DNA"/>
</dbReference>
<keyword evidence="3" id="KW-1185">Reference proteome</keyword>
<dbReference type="InterPro" id="IPR052894">
    <property type="entry name" value="AsmA-related"/>
</dbReference>
<dbReference type="PANTHER" id="PTHR30441:SF8">
    <property type="entry name" value="DUF748 DOMAIN-CONTAINING PROTEIN"/>
    <property type="match status" value="1"/>
</dbReference>
<dbReference type="AlphaFoldDB" id="A0A923MQF1"/>
<dbReference type="InterPro" id="IPR008023">
    <property type="entry name" value="DUF748"/>
</dbReference>
<evidence type="ECO:0000313" key="2">
    <source>
        <dbReference type="EMBL" id="MBC5782986.1"/>
    </source>
</evidence>
<keyword evidence="1" id="KW-1133">Transmembrane helix</keyword>
<dbReference type="Pfam" id="PF05359">
    <property type="entry name" value="DUF748"/>
    <property type="match status" value="1"/>
</dbReference>
<dbReference type="RefSeq" id="WP_187075720.1">
    <property type="nucleotide sequence ID" value="NZ_JACORT010000002.1"/>
</dbReference>
<keyword evidence="1" id="KW-0812">Transmembrane</keyword>
<dbReference type="Proteomes" id="UP000608513">
    <property type="component" value="Unassembled WGS sequence"/>
</dbReference>
<reference evidence="2" key="1">
    <citation type="submission" date="2020-08" db="EMBL/GenBank/DDBJ databases">
        <title>Ramlibacter sp. USB13 16S ribosomal RNA gene genome sequencing and assembly.</title>
        <authorList>
            <person name="Kang M."/>
        </authorList>
    </citation>
    <scope>NUCLEOTIDE SEQUENCE</scope>
    <source>
        <strain evidence="2">USB13</strain>
    </source>
</reference>
<evidence type="ECO:0000256" key="1">
    <source>
        <dbReference type="SAM" id="Phobius"/>
    </source>
</evidence>
<protein>
    <submittedName>
        <fullName evidence="2">DUF748 domain-containing protein</fullName>
    </submittedName>
</protein>